<evidence type="ECO:0000313" key="2">
    <source>
        <dbReference type="Proteomes" id="UP001459277"/>
    </source>
</evidence>
<dbReference type="Proteomes" id="UP001459277">
    <property type="component" value="Unassembled WGS sequence"/>
</dbReference>
<sequence>MDSLIRLDQVGMSQKTPKLLCHGMGKDLMTSQGPVAPSTIPLLLRHKQHAIEMVQSIIKDADLDKCSEHETKSLGEVGLFNLRKFYVVPSIYASSLTHRRALHTVGPAREDYNKGKSQKWEIGGDFWDEPFGGPRLLEIAFLSLDELELEVMLVENDEENVEEEDVVVI</sequence>
<gene>
    <name evidence="1" type="ORF">SO802_005349</name>
</gene>
<keyword evidence="2" id="KW-1185">Reference proteome</keyword>
<dbReference type="EMBL" id="JAZDWU010000002">
    <property type="protein sequence ID" value="KAL0010241.1"/>
    <property type="molecule type" value="Genomic_DNA"/>
</dbReference>
<organism evidence="1 2">
    <name type="scientific">Lithocarpus litseifolius</name>
    <dbReference type="NCBI Taxonomy" id="425828"/>
    <lineage>
        <taxon>Eukaryota</taxon>
        <taxon>Viridiplantae</taxon>
        <taxon>Streptophyta</taxon>
        <taxon>Embryophyta</taxon>
        <taxon>Tracheophyta</taxon>
        <taxon>Spermatophyta</taxon>
        <taxon>Magnoliopsida</taxon>
        <taxon>eudicotyledons</taxon>
        <taxon>Gunneridae</taxon>
        <taxon>Pentapetalae</taxon>
        <taxon>rosids</taxon>
        <taxon>fabids</taxon>
        <taxon>Fagales</taxon>
        <taxon>Fagaceae</taxon>
        <taxon>Lithocarpus</taxon>
    </lineage>
</organism>
<accession>A0AAW2DIL6</accession>
<protein>
    <submittedName>
        <fullName evidence="1">Uncharacterized protein</fullName>
    </submittedName>
</protein>
<comment type="caution">
    <text evidence="1">The sequence shown here is derived from an EMBL/GenBank/DDBJ whole genome shotgun (WGS) entry which is preliminary data.</text>
</comment>
<dbReference type="AlphaFoldDB" id="A0AAW2DIL6"/>
<evidence type="ECO:0000313" key="1">
    <source>
        <dbReference type="EMBL" id="KAL0010241.1"/>
    </source>
</evidence>
<reference evidence="1 2" key="1">
    <citation type="submission" date="2024-01" db="EMBL/GenBank/DDBJ databases">
        <title>A telomere-to-telomere, gap-free genome of sweet tea (Lithocarpus litseifolius).</title>
        <authorList>
            <person name="Zhou J."/>
        </authorList>
    </citation>
    <scope>NUCLEOTIDE SEQUENCE [LARGE SCALE GENOMIC DNA]</scope>
    <source>
        <strain evidence="1">Zhou-2022a</strain>
        <tissue evidence="1">Leaf</tissue>
    </source>
</reference>
<proteinExistence type="predicted"/>
<name>A0AAW2DIL6_9ROSI</name>